<comment type="caution">
    <text evidence="2">The sequence shown here is derived from an EMBL/GenBank/DDBJ whole genome shotgun (WGS) entry which is preliminary data.</text>
</comment>
<dbReference type="Pfam" id="PF00550">
    <property type="entry name" value="PP-binding"/>
    <property type="match status" value="1"/>
</dbReference>
<protein>
    <submittedName>
        <fullName evidence="2">Acyl carrier protein</fullName>
    </submittedName>
</protein>
<dbReference type="InterPro" id="IPR036736">
    <property type="entry name" value="ACP-like_sf"/>
</dbReference>
<accession>A0A318KR19</accession>
<feature type="domain" description="Carrier" evidence="1">
    <location>
        <begin position="7"/>
        <end position="85"/>
    </location>
</feature>
<dbReference type="Gene3D" id="1.10.1200.10">
    <property type="entry name" value="ACP-like"/>
    <property type="match status" value="1"/>
</dbReference>
<dbReference type="AlphaFoldDB" id="A0A318KR19"/>
<dbReference type="OrthoDB" id="9810922at2"/>
<organism evidence="2 3">
    <name type="scientific">Rivihabitans pingtungensis</name>
    <dbReference type="NCBI Taxonomy" id="1054498"/>
    <lineage>
        <taxon>Bacteria</taxon>
        <taxon>Pseudomonadati</taxon>
        <taxon>Pseudomonadota</taxon>
        <taxon>Betaproteobacteria</taxon>
        <taxon>Neisseriales</taxon>
        <taxon>Aquaspirillaceae</taxon>
        <taxon>Rivihabitans</taxon>
    </lineage>
</organism>
<dbReference type="InterPro" id="IPR009081">
    <property type="entry name" value="PP-bd_ACP"/>
</dbReference>
<proteinExistence type="predicted"/>
<evidence type="ECO:0000313" key="3">
    <source>
        <dbReference type="Proteomes" id="UP000247555"/>
    </source>
</evidence>
<dbReference type="EMBL" id="QJKI01000008">
    <property type="protein sequence ID" value="PXX79238.1"/>
    <property type="molecule type" value="Genomic_DNA"/>
</dbReference>
<dbReference type="RefSeq" id="WP_110390683.1">
    <property type="nucleotide sequence ID" value="NZ_QJKI01000008.1"/>
</dbReference>
<dbReference type="Proteomes" id="UP000247555">
    <property type="component" value="Unassembled WGS sequence"/>
</dbReference>
<sequence>MNVLNSAEIYARLLPLLHQSTSRPLDAPVSPDDRLEQDLGLDSIGFLTLGLYLEEAFGLDIGADVEAYGQVITVADMVDFVAQRI</sequence>
<evidence type="ECO:0000313" key="2">
    <source>
        <dbReference type="EMBL" id="PXX79238.1"/>
    </source>
</evidence>
<evidence type="ECO:0000259" key="1">
    <source>
        <dbReference type="PROSITE" id="PS50075"/>
    </source>
</evidence>
<gene>
    <name evidence="2" type="ORF">DFR34_108134</name>
</gene>
<name>A0A318KR19_9NEIS</name>
<reference evidence="2 3" key="1">
    <citation type="submission" date="2018-05" db="EMBL/GenBank/DDBJ databases">
        <title>Genomic Encyclopedia of Type Strains, Phase IV (KMG-IV): sequencing the most valuable type-strain genomes for metagenomic binning, comparative biology and taxonomic classification.</title>
        <authorList>
            <person name="Goeker M."/>
        </authorList>
    </citation>
    <scope>NUCLEOTIDE SEQUENCE [LARGE SCALE GENOMIC DNA]</scope>
    <source>
        <strain evidence="2 3">DSM 29661</strain>
    </source>
</reference>
<keyword evidence="3" id="KW-1185">Reference proteome</keyword>
<dbReference type="PROSITE" id="PS50075">
    <property type="entry name" value="CARRIER"/>
    <property type="match status" value="1"/>
</dbReference>
<dbReference type="SUPFAM" id="SSF47336">
    <property type="entry name" value="ACP-like"/>
    <property type="match status" value="1"/>
</dbReference>